<evidence type="ECO:0000313" key="7">
    <source>
        <dbReference type="EMBL" id="GIY73716.1"/>
    </source>
</evidence>
<dbReference type="GO" id="GO:0031048">
    <property type="term" value="P:regulatory ncRNA-mediated heterochromatin formation"/>
    <property type="evidence" value="ECO:0007669"/>
    <property type="project" value="TreeGrafter"/>
</dbReference>
<dbReference type="InterPro" id="IPR000967">
    <property type="entry name" value="Znf_NFX1"/>
</dbReference>
<dbReference type="EMBL" id="BPLQ01013634">
    <property type="protein sequence ID" value="GIY73716.1"/>
    <property type="molecule type" value="Genomic_DNA"/>
</dbReference>
<dbReference type="PANTHER" id="PTHR10887">
    <property type="entry name" value="DNA2/NAM7 HELICASE FAMILY"/>
    <property type="match status" value="1"/>
</dbReference>
<dbReference type="InterPro" id="IPR045055">
    <property type="entry name" value="DNA2/NAM7-like"/>
</dbReference>
<accession>A0AAV4VTD7</accession>
<dbReference type="Proteomes" id="UP001054837">
    <property type="component" value="Unassembled WGS sequence"/>
</dbReference>
<evidence type="ECO:0000259" key="6">
    <source>
        <dbReference type="SMART" id="SM00438"/>
    </source>
</evidence>
<dbReference type="GO" id="GO:0004386">
    <property type="term" value="F:helicase activity"/>
    <property type="evidence" value="ECO:0007669"/>
    <property type="project" value="InterPro"/>
</dbReference>
<name>A0AAV4VTD7_9ARAC</name>
<keyword evidence="3" id="KW-0863">Zinc-finger</keyword>
<feature type="compositionally biased region" description="Basic and acidic residues" evidence="5">
    <location>
        <begin position="17"/>
        <end position="44"/>
    </location>
</feature>
<keyword evidence="1" id="KW-0479">Metal-binding</keyword>
<dbReference type="InterPro" id="IPR027417">
    <property type="entry name" value="P-loop_NTPase"/>
</dbReference>
<dbReference type="SUPFAM" id="SSF52540">
    <property type="entry name" value="P-loop containing nucleoside triphosphate hydrolases"/>
    <property type="match status" value="1"/>
</dbReference>
<keyword evidence="4" id="KW-0862">Zinc</keyword>
<organism evidence="7 8">
    <name type="scientific">Caerostris darwini</name>
    <dbReference type="NCBI Taxonomy" id="1538125"/>
    <lineage>
        <taxon>Eukaryota</taxon>
        <taxon>Metazoa</taxon>
        <taxon>Ecdysozoa</taxon>
        <taxon>Arthropoda</taxon>
        <taxon>Chelicerata</taxon>
        <taxon>Arachnida</taxon>
        <taxon>Araneae</taxon>
        <taxon>Araneomorphae</taxon>
        <taxon>Entelegynae</taxon>
        <taxon>Araneoidea</taxon>
        <taxon>Araneidae</taxon>
        <taxon>Caerostris</taxon>
    </lineage>
</organism>
<dbReference type="InterPro" id="IPR057373">
    <property type="entry name" value="ZNFX1"/>
</dbReference>
<dbReference type="CDD" id="cd18808">
    <property type="entry name" value="SF1_C_Upf1"/>
    <property type="match status" value="1"/>
</dbReference>
<dbReference type="GO" id="GO:0031380">
    <property type="term" value="C:nuclear RNA-directed RNA polymerase complex"/>
    <property type="evidence" value="ECO:0007669"/>
    <property type="project" value="TreeGrafter"/>
</dbReference>
<feature type="domain" description="NF-X1-type" evidence="6">
    <location>
        <begin position="1279"/>
        <end position="1298"/>
    </location>
</feature>
<feature type="domain" description="NF-X1-type" evidence="6">
    <location>
        <begin position="1251"/>
        <end position="1277"/>
    </location>
</feature>
<dbReference type="PANTHER" id="PTHR10887:SF341">
    <property type="entry name" value="NFX1-TYPE ZINC FINGER-CONTAINING PROTEIN 1"/>
    <property type="match status" value="1"/>
</dbReference>
<feature type="region of interest" description="Disordered" evidence="5">
    <location>
        <begin position="1"/>
        <end position="44"/>
    </location>
</feature>
<dbReference type="InterPro" id="IPR047187">
    <property type="entry name" value="SF1_C_Upf1"/>
</dbReference>
<dbReference type="Pfam" id="PF25396">
    <property type="entry name" value="ZNFX1"/>
    <property type="match status" value="1"/>
</dbReference>
<dbReference type="InterPro" id="IPR041679">
    <property type="entry name" value="DNA2/NAM7-like_C"/>
</dbReference>
<feature type="domain" description="NF-X1-type" evidence="6">
    <location>
        <begin position="1422"/>
        <end position="1439"/>
    </location>
</feature>
<evidence type="ECO:0000313" key="8">
    <source>
        <dbReference type="Proteomes" id="UP001054837"/>
    </source>
</evidence>
<comment type="caution">
    <text evidence="7">The sequence shown here is derived from an EMBL/GenBank/DDBJ whole genome shotgun (WGS) entry which is preliminary data.</text>
</comment>
<evidence type="ECO:0000256" key="2">
    <source>
        <dbReference type="ARBA" id="ARBA00022737"/>
    </source>
</evidence>
<sequence>MDGNNKESFYTILNGHAGDKSDRSKSDDLEHKEKTSDFAEDRRFHPEIRGVVSETISKSNSTNSSCAEHDYNKQQTFLNEDFKKESICAASIFRDRLPENNTPEGHVTYIKDVKDTGAVPKQKNKCMSFSDLKELIEKSADEILFIILNKESGFVRLLEEKLERDNMAYVLSLLGKAVSSAMNKNVIEMMNIVTSNSSFFLIKVQQYLSSFKQADSHDIHLDSILNLIIFLQKFQISLPSNACDVLLILLPLLKQISENYLIHEKRFCSESSAMIREIEESNNSILFKYSPNQMKQISKNEKLQLLDPPENYRTIPILPNELDIQQSFAFLRPSVIKGRYQDTEHYLDVQYRLLREDYVRPLRDGITEYLVFKKQNKSTKRIKDARVYPEVKLLKQEFVNGELLHMAFFNDKKFAKIKWEFSKRLLGKSLLCLSADEFKTMFFATIAQRDPKQLVKGFLMLRFEELTDEILNLQSSTNFVVIETDAYFESYRYNLDALLKLNESTFPMKRYIIETQKVVQKPQYLTDATTYDMRPLLLPINRASRMKMIDKFGTYCDYIYPANIPKRMENVPVLDSDSWPTCGELNLDSSQYSALKAAVTKEFAVIQGPPGTGKTYIGLRIAQLLLHNVHKWRSRTNPSPILVLCYTNHALDQFLEGIINFTDQIVRIGSRGTNEAVSGFQINNLKRSNKIRTEMSNRIGDEMQELRKKKKSVDEAKSFLANSFSSILNENILQECMTPYQYSSLRNKKNSFNYIPMYHWLMNIQINYKQAHAFLPKYGPLWNEAPPVVESSDEDSEEAADIEYIEAQRDINSAEYEGVSYDLPLYKDEINAIFGLEDGWQLVGGKDGLKYYVNRCLIETRAMHKREANNIRDVWVLNYKQRWRLYKLWLESFIDKVNKHIPKLHQEIREGYGHLQKMRVVEDISVCRRALVVGMTITGAAKHRHIVQALNPNIVIVEEAAEVLESHIVTSLAPGTEHLILIGDHQQLKPSPTVHELATKFGMNVSLFERMVENGLDCYKLEIQHRMRPEIASLLVPHIYTTLLNHESVKKYENIKGVEKNLFFVNHSYYELQEKDSTSKVNVHEANFLLKFCMYLIFQGYEPSQITVLTTYSGQFFEMKKSPLKKILQDVKFTVVDNYQGEENDIILISFVRSNEEGQIGFLKISNRICVALSRAKKGLYCIGNFCLLAEKSKLWKNIIETLEGEKAIGPSLLLMCQNHPGVSHAVTTESDFDLVPDGGCTRPCEFRLPCGHACSLKCHPFDSEHKDIRCPKPCTKQCSKGHLCNSKCSEKCPPCTFEISKTVEKCGHVIKVPCYCEYKKIICTHPCEESFPCGHGCRAKCGESCSIECNEMVEVQSKVCGHNLRIKCSKSEDIASLLKSCKEACGVKLPCGHICTGTCSNCFQGRFHVACRKACERTLTCGHTCKSVCHLSCPPCVEKCENWCSHGKCNKECCDPCEKCTEPCGWICPHKSCTRLCWEPCNRTACEEPCPKTLKCEHPCIGICGEPCPAECRICDEEKMKSLHFGLEAEDGVKFVLLEDCNHVFEVHRLQEWMTQDILSERRIHFKVCPECNTVIRRNVHFEKVVKFYLEDIEKVNETVLGSKKHVYLTSQRELLDRIRFGKLSFSFFSSFWYSLESYLDFENGMSYRKLTAVENFINIFSFSNDVQDLDESSLYFFPEKLIKMFDYFKNIFKNQLTAFLDDMYFKVSEDQMKDVVWEIHRIKLLDELEKFLIKIITKKHVSIYKDNKAYFKKLIGYVTTYKPFRNEELKKFISDYQIVYKLFNGGKVNASDLEKQPVLKGMGLSRDNWYRCPNGHVWSFIQYGNAAIENKCLQCEEQVKPPSCTTT</sequence>
<keyword evidence="8" id="KW-1185">Reference proteome</keyword>
<dbReference type="Pfam" id="PF13087">
    <property type="entry name" value="AAA_12"/>
    <property type="match status" value="1"/>
</dbReference>
<evidence type="ECO:0000256" key="4">
    <source>
        <dbReference type="ARBA" id="ARBA00022833"/>
    </source>
</evidence>
<dbReference type="InterPro" id="IPR041677">
    <property type="entry name" value="DNA2/NAM7_AAA_11"/>
</dbReference>
<dbReference type="Gene3D" id="3.40.50.300">
    <property type="entry name" value="P-loop containing nucleotide triphosphate hydrolases"/>
    <property type="match status" value="3"/>
</dbReference>
<dbReference type="SMART" id="SM00438">
    <property type="entry name" value="ZnF_NFX"/>
    <property type="match status" value="3"/>
</dbReference>
<reference evidence="7 8" key="1">
    <citation type="submission" date="2021-06" db="EMBL/GenBank/DDBJ databases">
        <title>Caerostris darwini draft genome.</title>
        <authorList>
            <person name="Kono N."/>
            <person name="Arakawa K."/>
        </authorList>
    </citation>
    <scope>NUCLEOTIDE SEQUENCE [LARGE SCALE GENOMIC DNA]</scope>
</reference>
<dbReference type="FunFam" id="3.40.50.300:FF:000742">
    <property type="entry name" value="NFX1-type zinc finger-containing protein 1"/>
    <property type="match status" value="1"/>
</dbReference>
<evidence type="ECO:0000256" key="1">
    <source>
        <dbReference type="ARBA" id="ARBA00022723"/>
    </source>
</evidence>
<proteinExistence type="predicted"/>
<dbReference type="GO" id="GO:0008270">
    <property type="term" value="F:zinc ion binding"/>
    <property type="evidence" value="ECO:0007669"/>
    <property type="project" value="UniProtKB-KW"/>
</dbReference>
<protein>
    <submittedName>
        <fullName evidence="7">NFX1-type zinc finger-containing protein 1</fullName>
    </submittedName>
</protein>
<gene>
    <name evidence="7" type="primary">ZNFX1</name>
    <name evidence="7" type="ORF">CDAR_464231</name>
</gene>
<evidence type="ECO:0000256" key="5">
    <source>
        <dbReference type="SAM" id="MobiDB-lite"/>
    </source>
</evidence>
<dbReference type="Pfam" id="PF13086">
    <property type="entry name" value="AAA_11"/>
    <property type="match status" value="2"/>
</dbReference>
<keyword evidence="2" id="KW-0677">Repeat</keyword>
<evidence type="ECO:0000256" key="3">
    <source>
        <dbReference type="ARBA" id="ARBA00022771"/>
    </source>
</evidence>
<dbReference type="CDD" id="cd06008">
    <property type="entry name" value="NF-X1-zinc-finger"/>
    <property type="match status" value="1"/>
</dbReference>